<evidence type="ECO:0000256" key="10">
    <source>
        <dbReference type="SAM" id="MobiDB-lite"/>
    </source>
</evidence>
<evidence type="ECO:0000256" key="5">
    <source>
        <dbReference type="ARBA" id="ARBA00022927"/>
    </source>
</evidence>
<evidence type="ECO:0000313" key="11">
    <source>
        <dbReference type="EMBL" id="NMH80276.1"/>
    </source>
</evidence>
<dbReference type="NCBIfam" id="NF001854">
    <property type="entry name" value="PRK00575.1"/>
    <property type="match status" value="1"/>
</dbReference>
<feature type="transmembrane region" description="Helical" evidence="9">
    <location>
        <begin position="6"/>
        <end position="22"/>
    </location>
</feature>
<keyword evidence="3 9" id="KW-1003">Cell membrane</keyword>
<evidence type="ECO:0000256" key="8">
    <source>
        <dbReference type="ARBA" id="ARBA00023136"/>
    </source>
</evidence>
<keyword evidence="2 9" id="KW-0813">Transport</keyword>
<comment type="caution">
    <text evidence="11">The sequence shown here is derived from an EMBL/GenBank/DDBJ whole genome shotgun (WGS) entry which is preliminary data.</text>
</comment>
<comment type="function">
    <text evidence="9">Part of the twin-arginine translocation (Tat) system that transports large folded proteins containing a characteristic twin-arginine motif in their signal peptide across membranes. TatA could form the protein-conducting channel of the Tat system.</text>
</comment>
<gene>
    <name evidence="9 11" type="primary">tatA</name>
    <name evidence="11" type="ORF">HF577_24710</name>
</gene>
<keyword evidence="8 9" id="KW-0472">Membrane</keyword>
<protein>
    <recommendedName>
        <fullName evidence="9">Sec-independent protein translocase protein TatA</fullName>
    </recommendedName>
</protein>
<feature type="compositionally biased region" description="Low complexity" evidence="10">
    <location>
        <begin position="73"/>
        <end position="96"/>
    </location>
</feature>
<evidence type="ECO:0000256" key="2">
    <source>
        <dbReference type="ARBA" id="ARBA00022448"/>
    </source>
</evidence>
<proteinExistence type="inferred from homology"/>
<evidence type="ECO:0000256" key="7">
    <source>
        <dbReference type="ARBA" id="ARBA00023010"/>
    </source>
</evidence>
<keyword evidence="4 9" id="KW-0812">Transmembrane</keyword>
<accession>A0ABX1RM44</accession>
<evidence type="ECO:0000256" key="6">
    <source>
        <dbReference type="ARBA" id="ARBA00022989"/>
    </source>
</evidence>
<comment type="subunit">
    <text evidence="9">The Tat system comprises two distinct complexes: a TatABC complex, containing multiple copies of TatA, TatB and TatC subunits, and a separate TatA complex, containing only TatA subunits. Substrates initially bind to the TatABC complex, which probably triggers association of the separate TatA complex to form the active translocon.</text>
</comment>
<dbReference type="InterPro" id="IPR003369">
    <property type="entry name" value="TatA/B/E"/>
</dbReference>
<feature type="region of interest" description="Disordered" evidence="10">
    <location>
        <begin position="42"/>
        <end position="115"/>
    </location>
</feature>
<comment type="subcellular location">
    <subcellularLocation>
        <location evidence="1 9">Cell membrane</location>
        <topology evidence="1 9">Single-pass membrane protein</topology>
    </subcellularLocation>
</comment>
<name>A0ABX1RM44_9PSEU</name>
<dbReference type="HAMAP" id="MF_00236">
    <property type="entry name" value="TatA_E"/>
    <property type="match status" value="1"/>
</dbReference>
<dbReference type="PANTHER" id="PTHR42982">
    <property type="entry name" value="SEC-INDEPENDENT PROTEIN TRANSLOCASE PROTEIN TATA"/>
    <property type="match status" value="1"/>
</dbReference>
<comment type="similarity">
    <text evidence="9">Belongs to the TatA/E family.</text>
</comment>
<evidence type="ECO:0000256" key="1">
    <source>
        <dbReference type="ARBA" id="ARBA00004162"/>
    </source>
</evidence>
<keyword evidence="7 9" id="KW-0811">Translocation</keyword>
<feature type="compositionally biased region" description="Low complexity" evidence="10">
    <location>
        <begin position="51"/>
        <end position="65"/>
    </location>
</feature>
<reference evidence="11 12" key="1">
    <citation type="submission" date="2020-04" db="EMBL/GenBank/DDBJ databases">
        <authorList>
            <person name="Klaysubun C."/>
            <person name="Duangmal K."/>
            <person name="Lipun K."/>
        </authorList>
    </citation>
    <scope>NUCLEOTIDE SEQUENCE [LARGE SCALE GENOMIC DNA]</scope>
    <source>
        <strain evidence="11 12">JCM 11839</strain>
    </source>
</reference>
<organism evidence="11 12">
    <name type="scientific">Pseudonocardia xinjiangensis</name>
    <dbReference type="NCBI Taxonomy" id="75289"/>
    <lineage>
        <taxon>Bacteria</taxon>
        <taxon>Bacillati</taxon>
        <taxon>Actinomycetota</taxon>
        <taxon>Actinomycetes</taxon>
        <taxon>Pseudonocardiales</taxon>
        <taxon>Pseudonocardiaceae</taxon>
        <taxon>Pseudonocardia</taxon>
    </lineage>
</organism>
<dbReference type="Gene3D" id="1.20.5.3310">
    <property type="match status" value="1"/>
</dbReference>
<keyword evidence="6 9" id="KW-1133">Transmembrane helix</keyword>
<evidence type="ECO:0000313" key="12">
    <source>
        <dbReference type="Proteomes" id="UP001296706"/>
    </source>
</evidence>
<evidence type="ECO:0000256" key="3">
    <source>
        <dbReference type="ARBA" id="ARBA00022475"/>
    </source>
</evidence>
<dbReference type="Proteomes" id="UP001296706">
    <property type="component" value="Unassembled WGS sequence"/>
</dbReference>
<evidence type="ECO:0000256" key="9">
    <source>
        <dbReference type="HAMAP-Rule" id="MF_00236"/>
    </source>
</evidence>
<dbReference type="PANTHER" id="PTHR42982:SF8">
    <property type="entry name" value="SEC-INDEPENDENT PROTEIN TRANSLOCASE PROTEIN TATA"/>
    <property type="match status" value="1"/>
</dbReference>
<dbReference type="Pfam" id="PF02416">
    <property type="entry name" value="TatA_B_E"/>
    <property type="match status" value="1"/>
</dbReference>
<keyword evidence="5 9" id="KW-0653">Protein transport</keyword>
<dbReference type="EMBL" id="JAAXKY010000095">
    <property type="protein sequence ID" value="NMH80276.1"/>
    <property type="molecule type" value="Genomic_DNA"/>
</dbReference>
<feature type="compositionally biased region" description="Polar residues" evidence="10">
    <location>
        <begin position="103"/>
        <end position="115"/>
    </location>
</feature>
<keyword evidence="12" id="KW-1185">Reference proteome</keyword>
<dbReference type="InterPro" id="IPR006312">
    <property type="entry name" value="TatA/E"/>
</dbReference>
<sequence>MPSLGGWEFVILIGILVLLFGAKRLPDMARSIGQSARVFKGEMKGMKGDDAPAGDATTTTEKPAAAPAPPAALPTAQPAPQTTPVQATPVQATPVQDTRSESARATQPGPTTTGQ</sequence>
<evidence type="ECO:0000256" key="4">
    <source>
        <dbReference type="ARBA" id="ARBA00022692"/>
    </source>
</evidence>
<dbReference type="RefSeq" id="WP_169398331.1">
    <property type="nucleotide sequence ID" value="NZ_BAAAJH010000034.1"/>
</dbReference>